<accession>A0A3M7PA17</accession>
<protein>
    <submittedName>
        <fullName evidence="1">Uncharacterized protein</fullName>
    </submittedName>
</protein>
<name>A0A3M7PA17_BRAPC</name>
<evidence type="ECO:0000313" key="2">
    <source>
        <dbReference type="Proteomes" id="UP000276133"/>
    </source>
</evidence>
<dbReference type="EMBL" id="REGN01012331">
    <property type="protein sequence ID" value="RMZ95829.1"/>
    <property type="molecule type" value="Genomic_DNA"/>
</dbReference>
<keyword evidence="2" id="KW-1185">Reference proteome</keyword>
<organism evidence="1 2">
    <name type="scientific">Brachionus plicatilis</name>
    <name type="common">Marine rotifer</name>
    <name type="synonym">Brachionus muelleri</name>
    <dbReference type="NCBI Taxonomy" id="10195"/>
    <lineage>
        <taxon>Eukaryota</taxon>
        <taxon>Metazoa</taxon>
        <taxon>Spiralia</taxon>
        <taxon>Gnathifera</taxon>
        <taxon>Rotifera</taxon>
        <taxon>Eurotatoria</taxon>
        <taxon>Monogononta</taxon>
        <taxon>Pseudotrocha</taxon>
        <taxon>Ploima</taxon>
        <taxon>Brachionidae</taxon>
        <taxon>Brachionus</taxon>
    </lineage>
</organism>
<reference evidence="1 2" key="1">
    <citation type="journal article" date="2018" name="Sci. Rep.">
        <title>Genomic signatures of local adaptation to the degree of environmental predictability in rotifers.</title>
        <authorList>
            <person name="Franch-Gras L."/>
            <person name="Hahn C."/>
            <person name="Garcia-Roger E.M."/>
            <person name="Carmona M.J."/>
            <person name="Serra M."/>
            <person name="Gomez A."/>
        </authorList>
    </citation>
    <scope>NUCLEOTIDE SEQUENCE [LARGE SCALE GENOMIC DNA]</scope>
    <source>
        <strain evidence="1">HYR1</strain>
    </source>
</reference>
<gene>
    <name evidence="1" type="ORF">BpHYR1_017287</name>
</gene>
<sequence>MEKFWTNMRFNNKYFKNTLNSSKKEEFLSKFFDDLTCDHSKIFLYNDDNFLKGCSKNGLVLSIAVNLSFKNQNYFVMSPYFKLQISTEYCCLQF</sequence>
<dbReference type="Proteomes" id="UP000276133">
    <property type="component" value="Unassembled WGS sequence"/>
</dbReference>
<proteinExistence type="predicted"/>
<comment type="caution">
    <text evidence="1">The sequence shown here is derived from an EMBL/GenBank/DDBJ whole genome shotgun (WGS) entry which is preliminary data.</text>
</comment>
<dbReference type="AlphaFoldDB" id="A0A3M7PA17"/>
<evidence type="ECO:0000313" key="1">
    <source>
        <dbReference type="EMBL" id="RMZ95829.1"/>
    </source>
</evidence>